<proteinExistence type="inferred from homology"/>
<evidence type="ECO:0000256" key="1">
    <source>
        <dbReference type="ARBA" id="ARBA00010547"/>
    </source>
</evidence>
<evidence type="ECO:0000256" key="3">
    <source>
        <dbReference type="ARBA" id="ARBA00022776"/>
    </source>
</evidence>
<dbReference type="GO" id="GO:0005680">
    <property type="term" value="C:anaphase-promoting complex"/>
    <property type="evidence" value="ECO:0007669"/>
    <property type="project" value="InterPro"/>
</dbReference>
<reference evidence="5" key="3">
    <citation type="submission" date="2025-09" db="UniProtKB">
        <authorList>
            <consortium name="Ensembl"/>
        </authorList>
    </citation>
    <scope>IDENTIFICATION</scope>
</reference>
<sequence length="240" mass="26942">MRYTWIDSTSNDEMDEIFTILNEDKQDDELDSQTTDTADDNVTRLLFPSDHRMADAHHLLDSSVPVRLTMTQESGMDDRDFMEQKQLRLLQLLNRSTAQAIGRGMLTFQTQTPSAVRPLQVPLLNLHGKDTSNGTVNITGNTTFEIPPGLTDWPHFHNGVAAALSMQNDQNTQSWVHLNTATSDETNTTKDPSFEHAGTLFGFGLNHHLKELQTLNVHKYLQKTHETTTIGLLLGLASEK</sequence>
<evidence type="ECO:0000313" key="6">
    <source>
        <dbReference type="Proteomes" id="UP000007875"/>
    </source>
</evidence>
<name>H2Y7X6_CIOSA</name>
<dbReference type="Ensembl" id="ENSCSAVT00000001442.1">
    <property type="protein sequence ID" value="ENSCSAVP00000001424.1"/>
    <property type="gene ID" value="ENSCSAVG00000000804.1"/>
</dbReference>
<dbReference type="GO" id="GO:0051301">
    <property type="term" value="P:cell division"/>
    <property type="evidence" value="ECO:0007669"/>
    <property type="project" value="UniProtKB-KW"/>
</dbReference>
<reference evidence="5" key="2">
    <citation type="submission" date="2025-08" db="UniProtKB">
        <authorList>
            <consortium name="Ensembl"/>
        </authorList>
    </citation>
    <scope>IDENTIFICATION</scope>
</reference>
<keyword evidence="6" id="KW-1185">Reference proteome</keyword>
<accession>H2Y7X6</accession>
<reference evidence="6" key="1">
    <citation type="submission" date="2003-08" db="EMBL/GenBank/DDBJ databases">
        <authorList>
            <person name="Birren B."/>
            <person name="Nusbaum C."/>
            <person name="Abebe A."/>
            <person name="Abouelleil A."/>
            <person name="Adekoya E."/>
            <person name="Ait-zahra M."/>
            <person name="Allen N."/>
            <person name="Allen T."/>
            <person name="An P."/>
            <person name="Anderson M."/>
            <person name="Anderson S."/>
            <person name="Arachchi H."/>
            <person name="Armbruster J."/>
            <person name="Bachantsang P."/>
            <person name="Baldwin J."/>
            <person name="Barry A."/>
            <person name="Bayul T."/>
            <person name="Blitshsteyn B."/>
            <person name="Bloom T."/>
            <person name="Blye J."/>
            <person name="Boguslavskiy L."/>
            <person name="Borowsky M."/>
            <person name="Boukhgalter B."/>
            <person name="Brunache A."/>
            <person name="Butler J."/>
            <person name="Calixte N."/>
            <person name="Calvo S."/>
            <person name="Camarata J."/>
            <person name="Campo K."/>
            <person name="Chang J."/>
            <person name="Cheshatsang Y."/>
            <person name="Citroen M."/>
            <person name="Collymore A."/>
            <person name="Considine T."/>
            <person name="Cook A."/>
            <person name="Cooke P."/>
            <person name="Corum B."/>
            <person name="Cuomo C."/>
            <person name="David R."/>
            <person name="Dawoe T."/>
            <person name="Degray S."/>
            <person name="Dodge S."/>
            <person name="Dooley K."/>
            <person name="Dorje P."/>
            <person name="Dorjee K."/>
            <person name="Dorris L."/>
            <person name="Duffey N."/>
            <person name="Dupes A."/>
            <person name="Elkins T."/>
            <person name="Engels R."/>
            <person name="Erickson J."/>
            <person name="Farina A."/>
            <person name="Faro S."/>
            <person name="Ferreira P."/>
            <person name="Fischer H."/>
            <person name="Fitzgerald M."/>
            <person name="Foley K."/>
            <person name="Gage D."/>
            <person name="Galagan J."/>
            <person name="Gearin G."/>
            <person name="Gnerre S."/>
            <person name="Gnirke A."/>
            <person name="Goyette A."/>
            <person name="Graham J."/>
            <person name="Grandbois E."/>
            <person name="Gyaltsen K."/>
            <person name="Hafez N."/>
            <person name="Hagopian D."/>
            <person name="Hagos B."/>
            <person name="Hall J."/>
            <person name="Hatcher B."/>
            <person name="Heller A."/>
            <person name="Higgins H."/>
            <person name="Honan T."/>
            <person name="Horn A."/>
            <person name="Houde N."/>
            <person name="Hughes L."/>
            <person name="Hulme W."/>
            <person name="Husby E."/>
            <person name="Iliev I."/>
            <person name="Jaffe D."/>
            <person name="Jones C."/>
            <person name="Kamal M."/>
            <person name="Kamat A."/>
            <person name="Kamvysselis M."/>
            <person name="Karlsson E."/>
            <person name="Kells C."/>
            <person name="Kieu A."/>
            <person name="Kisner P."/>
            <person name="Kodira C."/>
            <person name="Kulbokas E."/>
            <person name="Labutti K."/>
            <person name="Lama D."/>
            <person name="Landers T."/>
            <person name="Leger J."/>
            <person name="Levine S."/>
            <person name="Lewis D."/>
            <person name="Lewis T."/>
            <person name="Lindblad-toh K."/>
            <person name="Liu X."/>
            <person name="Lokyitsang T."/>
            <person name="Lokyitsang Y."/>
            <person name="Lucien O."/>
            <person name="Lui A."/>
            <person name="Ma L.J."/>
            <person name="Mabbitt R."/>
            <person name="Macdonald J."/>
            <person name="Maclean C."/>
            <person name="Major J."/>
            <person name="Manning J."/>
            <person name="Marabella R."/>
            <person name="Maru K."/>
            <person name="Matthews C."/>
            <person name="Mauceli E."/>
            <person name="Mccarthy M."/>
            <person name="Mcdonough S."/>
            <person name="Mcghee T."/>
            <person name="Meldrim J."/>
            <person name="Meneus L."/>
            <person name="Mesirov J."/>
            <person name="Mihalev A."/>
            <person name="Mihova T."/>
            <person name="Mikkelsen T."/>
            <person name="Mlenga V."/>
            <person name="Moru K."/>
            <person name="Mozes J."/>
            <person name="Mulrain L."/>
            <person name="Munson G."/>
            <person name="Naylor J."/>
            <person name="Newes C."/>
            <person name="Nguyen C."/>
            <person name="Nguyen N."/>
            <person name="Nguyen T."/>
            <person name="Nicol R."/>
            <person name="Nielsen C."/>
            <person name="Nizzari M."/>
            <person name="Norbu C."/>
            <person name="Norbu N."/>
            <person name="O'donnell P."/>
            <person name="Okoawo O."/>
            <person name="O'leary S."/>
            <person name="Omotosho B."/>
            <person name="O'neill K."/>
            <person name="Osman S."/>
            <person name="Parker S."/>
            <person name="Perrin D."/>
            <person name="Phunkhang P."/>
            <person name="Piqani B."/>
            <person name="Purcell S."/>
            <person name="Rachupka T."/>
            <person name="Ramasamy U."/>
            <person name="Rameau R."/>
            <person name="Ray V."/>
            <person name="Raymond C."/>
            <person name="Retta R."/>
            <person name="Richardson S."/>
            <person name="Rise C."/>
            <person name="Rodriguez J."/>
            <person name="Rogers J."/>
            <person name="Rogov P."/>
            <person name="Rutman M."/>
            <person name="Schupbach R."/>
            <person name="Seaman C."/>
            <person name="Settipalli S."/>
            <person name="Sharpe T."/>
            <person name="Sheridan J."/>
            <person name="Sherpa N."/>
            <person name="Shi J."/>
            <person name="Smirnov S."/>
            <person name="Smith C."/>
            <person name="Sougnez C."/>
            <person name="Spencer B."/>
            <person name="Stalker J."/>
            <person name="Stange-thomann N."/>
            <person name="Stavropoulos S."/>
            <person name="Stetson K."/>
            <person name="Stone C."/>
            <person name="Stone S."/>
            <person name="Stubbs M."/>
            <person name="Talamas J."/>
            <person name="Tchuinga P."/>
            <person name="Tenzing P."/>
            <person name="Tesfaye S."/>
            <person name="Theodore J."/>
            <person name="Thoulutsang Y."/>
            <person name="Topham K."/>
            <person name="Towey S."/>
            <person name="Tsamla T."/>
            <person name="Tsomo N."/>
            <person name="Vallee D."/>
            <person name="Vassiliev H."/>
            <person name="Venkataraman V."/>
            <person name="Vinson J."/>
            <person name="Vo A."/>
            <person name="Wade C."/>
            <person name="Wang S."/>
            <person name="Wangchuk T."/>
            <person name="Wangdi T."/>
            <person name="Whittaker C."/>
            <person name="Wilkinson J."/>
            <person name="Wu Y."/>
            <person name="Wyman D."/>
            <person name="Yadav S."/>
            <person name="Yang S."/>
            <person name="Yang X."/>
            <person name="Yeager S."/>
            <person name="Yee E."/>
            <person name="Young G."/>
            <person name="Zainoun J."/>
            <person name="Zembeck L."/>
            <person name="Zimmer A."/>
            <person name="Zody M."/>
            <person name="Lander E."/>
        </authorList>
    </citation>
    <scope>NUCLEOTIDE SEQUENCE [LARGE SCALE GENOMIC DNA]</scope>
</reference>
<evidence type="ECO:0000256" key="4">
    <source>
        <dbReference type="ARBA" id="ARBA00023306"/>
    </source>
</evidence>
<dbReference type="Gene3D" id="1.25.10.10">
    <property type="entry name" value="Leucine-rich Repeat Variant"/>
    <property type="match status" value="1"/>
</dbReference>
<comment type="similarity">
    <text evidence="1">Belongs to the APC1 family.</text>
</comment>
<keyword evidence="2" id="KW-0132">Cell division</keyword>
<keyword evidence="3" id="KW-0498">Mitosis</keyword>
<dbReference type="InterPro" id="IPR024990">
    <property type="entry name" value="Apc1"/>
</dbReference>
<dbReference type="GeneTree" id="ENSGT00390000016757"/>
<dbReference type="InterPro" id="IPR011989">
    <property type="entry name" value="ARM-like"/>
</dbReference>
<dbReference type="GO" id="GO:0031145">
    <property type="term" value="P:anaphase-promoting complex-dependent catabolic process"/>
    <property type="evidence" value="ECO:0007669"/>
    <property type="project" value="TreeGrafter"/>
</dbReference>
<protein>
    <submittedName>
        <fullName evidence="5">Uncharacterized protein</fullName>
    </submittedName>
</protein>
<dbReference type="AlphaFoldDB" id="H2Y7X6"/>
<evidence type="ECO:0000313" key="5">
    <source>
        <dbReference type="Ensembl" id="ENSCSAVP00000001424.1"/>
    </source>
</evidence>
<dbReference type="GO" id="GO:0007091">
    <property type="term" value="P:metaphase/anaphase transition of mitotic cell cycle"/>
    <property type="evidence" value="ECO:0007669"/>
    <property type="project" value="TreeGrafter"/>
</dbReference>
<keyword evidence="4" id="KW-0131">Cell cycle</keyword>
<dbReference type="PANTHER" id="PTHR12827:SF3">
    <property type="entry name" value="ANAPHASE-PROMOTING COMPLEX SUBUNIT 1"/>
    <property type="match status" value="1"/>
</dbReference>
<dbReference type="Proteomes" id="UP000007875">
    <property type="component" value="Unassembled WGS sequence"/>
</dbReference>
<organism evidence="5 6">
    <name type="scientific">Ciona savignyi</name>
    <name type="common">Pacific transparent sea squirt</name>
    <dbReference type="NCBI Taxonomy" id="51511"/>
    <lineage>
        <taxon>Eukaryota</taxon>
        <taxon>Metazoa</taxon>
        <taxon>Chordata</taxon>
        <taxon>Tunicata</taxon>
        <taxon>Ascidiacea</taxon>
        <taxon>Phlebobranchia</taxon>
        <taxon>Cionidae</taxon>
        <taxon>Ciona</taxon>
    </lineage>
</organism>
<dbReference type="PANTHER" id="PTHR12827">
    <property type="entry name" value="MEIOTIC CHECKPOINT REGULATOR TSG24 FAMILY MEMBER"/>
    <property type="match status" value="1"/>
</dbReference>
<evidence type="ECO:0000256" key="2">
    <source>
        <dbReference type="ARBA" id="ARBA00022618"/>
    </source>
</evidence>
<dbReference type="GO" id="GO:0070979">
    <property type="term" value="P:protein K11-linked ubiquitination"/>
    <property type="evidence" value="ECO:0007669"/>
    <property type="project" value="TreeGrafter"/>
</dbReference>
<dbReference type="GO" id="GO:0060090">
    <property type="term" value="F:molecular adaptor activity"/>
    <property type="evidence" value="ECO:0007669"/>
    <property type="project" value="TreeGrafter"/>
</dbReference>
<dbReference type="HOGENOM" id="CLU_1156048_0_0_1"/>